<feature type="domain" description="DUF7782" evidence="7">
    <location>
        <begin position="397"/>
        <end position="509"/>
    </location>
</feature>
<comment type="caution">
    <text evidence="8">The sequence shown here is derived from an EMBL/GenBank/DDBJ whole genome shotgun (WGS) entry which is preliminary data.</text>
</comment>
<dbReference type="CDD" id="cd02440">
    <property type="entry name" value="AdoMet_MTases"/>
    <property type="match status" value="1"/>
</dbReference>
<dbReference type="InterPro" id="IPR055487">
    <property type="entry name" value="DUF7059"/>
</dbReference>
<evidence type="ECO:0008006" key="10">
    <source>
        <dbReference type="Google" id="ProtNLM"/>
    </source>
</evidence>
<dbReference type="PROSITE" id="PS00092">
    <property type="entry name" value="N6_MTASE"/>
    <property type="match status" value="1"/>
</dbReference>
<evidence type="ECO:0000259" key="7">
    <source>
        <dbReference type="Pfam" id="PF25004"/>
    </source>
</evidence>
<reference evidence="8 9" key="1">
    <citation type="submission" date="2023-07" db="EMBL/GenBank/DDBJ databases">
        <title>Sequencing the genomes of 1000 actinobacteria strains.</title>
        <authorList>
            <person name="Klenk H.-P."/>
        </authorList>
    </citation>
    <scope>NUCLEOTIDE SEQUENCE [LARGE SCALE GENOMIC DNA]</scope>
    <source>
        <strain evidence="8 9">GD13</strain>
    </source>
</reference>
<keyword evidence="9" id="KW-1185">Reference proteome</keyword>
<keyword evidence="4" id="KW-0949">S-adenosyl-L-methionine</keyword>
<dbReference type="Gene3D" id="3.40.50.150">
    <property type="entry name" value="Vaccinia Virus protein VP39"/>
    <property type="match status" value="1"/>
</dbReference>
<dbReference type="Proteomes" id="UP001240447">
    <property type="component" value="Unassembled WGS sequence"/>
</dbReference>
<evidence type="ECO:0000313" key="8">
    <source>
        <dbReference type="EMBL" id="MDP9820934.1"/>
    </source>
</evidence>
<proteinExistence type="inferred from homology"/>
<feature type="domain" description="Methyltransferase small" evidence="5">
    <location>
        <begin position="151"/>
        <end position="294"/>
    </location>
</feature>
<evidence type="ECO:0000259" key="5">
    <source>
        <dbReference type="Pfam" id="PF05175"/>
    </source>
</evidence>
<organism evidence="8 9">
    <name type="scientific">Nocardioides massiliensis</name>
    <dbReference type="NCBI Taxonomy" id="1325935"/>
    <lineage>
        <taxon>Bacteria</taxon>
        <taxon>Bacillati</taxon>
        <taxon>Actinomycetota</taxon>
        <taxon>Actinomycetes</taxon>
        <taxon>Propionibacteriales</taxon>
        <taxon>Nocardioidaceae</taxon>
        <taxon>Nocardioides</taxon>
    </lineage>
</organism>
<dbReference type="RefSeq" id="WP_246360078.1">
    <property type="nucleotide sequence ID" value="NZ_CCXJ01000050.1"/>
</dbReference>
<accession>A0ABT9NL51</accession>
<dbReference type="InterPro" id="IPR029063">
    <property type="entry name" value="SAM-dependent_MTases_sf"/>
</dbReference>
<feature type="domain" description="DUF7059" evidence="6">
    <location>
        <begin position="25"/>
        <end position="105"/>
    </location>
</feature>
<dbReference type="PANTHER" id="PTHR45875:SF1">
    <property type="entry name" value="METHYLTRANSFERASE N6AMT1"/>
    <property type="match status" value="1"/>
</dbReference>
<dbReference type="Pfam" id="PF05175">
    <property type="entry name" value="MTS"/>
    <property type="match status" value="1"/>
</dbReference>
<dbReference type="InterPro" id="IPR056684">
    <property type="entry name" value="DUF7782"/>
</dbReference>
<evidence type="ECO:0000313" key="9">
    <source>
        <dbReference type="Proteomes" id="UP001240447"/>
    </source>
</evidence>
<dbReference type="InterPro" id="IPR052190">
    <property type="entry name" value="Euk-Arch_PrmC-MTase"/>
</dbReference>
<dbReference type="PANTHER" id="PTHR45875">
    <property type="entry name" value="METHYLTRANSFERASE N6AMT1"/>
    <property type="match status" value="1"/>
</dbReference>
<dbReference type="InterPro" id="IPR002052">
    <property type="entry name" value="DNA_methylase_N6_adenine_CS"/>
</dbReference>
<keyword evidence="3" id="KW-0808">Transferase</keyword>
<keyword evidence="2" id="KW-0489">Methyltransferase</keyword>
<evidence type="ECO:0000259" key="6">
    <source>
        <dbReference type="Pfam" id="PF23186"/>
    </source>
</evidence>
<sequence length="520" mass="55633">MLPPILTDPLTDDVLTALRARLAEVGYTVDGITEQLGERAYAALQRNETTPGLLAGPGGAAGTLAQLWLMQRPVSHTDAGEALGTLLAPLIEAGIVADEGDRVRALVDLRPYAASEGEDTRDLWVLSDLTPGLDGIATTVAADHVLGISPASTSLVHQAVRTPVGAALDLGTGCGVQALHLAAHAQRVVATDVTARSLALAGLTARLNAVEVDLRDGGFFAPVAGERFDLVLTNPPFVISPPTDAADLLIYRDSGMPGDGAVERIVREVSAYLNPGGWCQVLANWELPSDRAWEERIASWIEDTGLSAWVVQREVLDPAQYVELWLKDSGHHPSTGGDVADYERRYAAWLAWLDQRGVAGVGFGWINLRRPAGGEPVVRRIEQWHHDVEQPIGPEVEAWHGRATWLAATTDADLRAAHLVRREDVVQETHGAPGAGDPSTIVLRQQRAMRRARTVDTVLTGLVGACDGELSVDQVLAALAHLLERDVEGVLAAYLPQVRELVEEGYLEPSGGDLHGEALP</sequence>
<protein>
    <recommendedName>
        <fullName evidence="10">Methyltransferase domain-containing protein</fullName>
    </recommendedName>
</protein>
<dbReference type="InterPro" id="IPR007848">
    <property type="entry name" value="Small_mtfrase_dom"/>
</dbReference>
<dbReference type="Pfam" id="PF25004">
    <property type="entry name" value="DUF7782"/>
    <property type="match status" value="1"/>
</dbReference>
<evidence type="ECO:0000256" key="4">
    <source>
        <dbReference type="ARBA" id="ARBA00022691"/>
    </source>
</evidence>
<comment type="similarity">
    <text evidence="1">Belongs to the eukaryotic/archaeal PrmC-related family.</text>
</comment>
<evidence type="ECO:0000256" key="1">
    <source>
        <dbReference type="ARBA" id="ARBA00006149"/>
    </source>
</evidence>
<dbReference type="EMBL" id="JAUSQM010000001">
    <property type="protein sequence ID" value="MDP9820934.1"/>
    <property type="molecule type" value="Genomic_DNA"/>
</dbReference>
<dbReference type="Pfam" id="PF23186">
    <property type="entry name" value="DUF7059"/>
    <property type="match status" value="1"/>
</dbReference>
<evidence type="ECO:0000256" key="3">
    <source>
        <dbReference type="ARBA" id="ARBA00022679"/>
    </source>
</evidence>
<evidence type="ECO:0000256" key="2">
    <source>
        <dbReference type="ARBA" id="ARBA00022603"/>
    </source>
</evidence>
<dbReference type="SUPFAM" id="SSF53335">
    <property type="entry name" value="S-adenosyl-L-methionine-dependent methyltransferases"/>
    <property type="match status" value="1"/>
</dbReference>
<gene>
    <name evidence="8" type="ORF">J2S59_000743</name>
</gene>
<name>A0ABT9NL51_9ACTN</name>